<keyword evidence="12" id="KW-0175">Coiled coil</keyword>
<keyword evidence="5 11" id="KW-0132">Cell division</keyword>
<dbReference type="Pfam" id="PF00254">
    <property type="entry name" value="FKBP_C"/>
    <property type="match status" value="1"/>
</dbReference>
<accession>A0ABX4URY8</accession>
<evidence type="ECO:0000256" key="13">
    <source>
        <dbReference type="SAM" id="MobiDB-lite"/>
    </source>
</evidence>
<dbReference type="SUPFAM" id="SSF102735">
    <property type="entry name" value="Trigger factor ribosome-binding domain"/>
    <property type="match status" value="1"/>
</dbReference>
<dbReference type="PIRSF" id="PIRSF003095">
    <property type="entry name" value="Trigger_factor"/>
    <property type="match status" value="1"/>
</dbReference>
<evidence type="ECO:0000256" key="8">
    <source>
        <dbReference type="ARBA" id="ARBA00023235"/>
    </source>
</evidence>
<evidence type="ECO:0000259" key="16">
    <source>
        <dbReference type="Pfam" id="PF05698"/>
    </source>
</evidence>
<keyword evidence="11" id="KW-0963">Cytoplasm</keyword>
<dbReference type="InterPro" id="IPR037041">
    <property type="entry name" value="Trigger_fac_C_sf"/>
</dbReference>
<evidence type="ECO:0000256" key="10">
    <source>
        <dbReference type="ARBA" id="ARBA00029986"/>
    </source>
</evidence>
<keyword evidence="9 11" id="KW-0131">Cell cycle</keyword>
<keyword evidence="7 11" id="KW-0143">Chaperone</keyword>
<dbReference type="Pfam" id="PF05698">
    <property type="entry name" value="Trigger_C"/>
    <property type="match status" value="1"/>
</dbReference>
<evidence type="ECO:0000256" key="5">
    <source>
        <dbReference type="ARBA" id="ARBA00022618"/>
    </source>
</evidence>
<comment type="domain">
    <text evidence="11">Consists of 3 domains; the N-terminus binds the ribosome, the middle domain has PPIase activity, while the C-terminus has intrinsic chaperone activity on its own.</text>
</comment>
<dbReference type="Pfam" id="PF05697">
    <property type="entry name" value="Trigger_N"/>
    <property type="match status" value="1"/>
</dbReference>
<dbReference type="Gene3D" id="1.10.3120.10">
    <property type="entry name" value="Trigger factor, C-terminal domain"/>
    <property type="match status" value="1"/>
</dbReference>
<gene>
    <name evidence="11" type="primary">tig</name>
    <name evidence="17" type="ORF">CJ240_04780</name>
</gene>
<evidence type="ECO:0000256" key="12">
    <source>
        <dbReference type="SAM" id="Coils"/>
    </source>
</evidence>
<dbReference type="PANTHER" id="PTHR30560:SF3">
    <property type="entry name" value="TRIGGER FACTOR-LIKE PROTEIN TIG, CHLOROPLASTIC"/>
    <property type="match status" value="1"/>
</dbReference>
<comment type="similarity">
    <text evidence="2 11">Belongs to the FKBP-type PPIase family. Tig subfamily.</text>
</comment>
<evidence type="ECO:0000259" key="15">
    <source>
        <dbReference type="Pfam" id="PF05697"/>
    </source>
</evidence>
<sequence>MKTDVEKLEETRAKLTVQVPYEDLKPEIDKVYKQLGKQVSIPGFRPGHVPNQIIDQRIGRGYVLEQAINERLGDFYGRALGEAELTPLGQPEVDIVETPAVEGKPGGDLKFTAEVDIVPEFELPSLEGVTLEVAKLEVSDEDVEKELDQLRDRFASLKTVERPAQDGDFTSIDMVAKIEDEEIDSVSGVSYQIGSQSMLEGMDEALTGMNAGDTAEFKSTLKGGDHEGEEADVTLTLHKVKERELPEADDEFAQMASEFDTIGELRTDLRGNVEKMRRQQQALEAREKLQDYLVDNTDFPLPQAFIDGEVDRLAEGKEDADREEITESVKKQAKQQIVVDRIANDRQVEIDPNELYQSIFEIAQMYGVDPMQMLQDQNQVAAMGQDLRRNRALVTTLREVTVKDEDGTEIDLSEFTKDPAEARAEQAAKAAAEAAEADEAEAADGEAEDK</sequence>
<evidence type="ECO:0000256" key="1">
    <source>
        <dbReference type="ARBA" id="ARBA00000971"/>
    </source>
</evidence>
<dbReference type="SUPFAM" id="SSF54534">
    <property type="entry name" value="FKBP-like"/>
    <property type="match status" value="1"/>
</dbReference>
<keyword evidence="18" id="KW-1185">Reference proteome</keyword>
<keyword evidence="8 11" id="KW-0413">Isomerase</keyword>
<feature type="compositionally biased region" description="Acidic residues" evidence="13">
    <location>
        <begin position="435"/>
        <end position="450"/>
    </location>
</feature>
<feature type="region of interest" description="Disordered" evidence="13">
    <location>
        <begin position="406"/>
        <end position="450"/>
    </location>
</feature>
<dbReference type="HAMAP" id="MF_00303">
    <property type="entry name" value="Trigger_factor_Tig"/>
    <property type="match status" value="1"/>
</dbReference>
<dbReference type="Gene3D" id="3.30.70.1050">
    <property type="entry name" value="Trigger factor ribosome-binding domain"/>
    <property type="match status" value="1"/>
</dbReference>
<feature type="domain" description="Trigger factor C-terminal" evidence="16">
    <location>
        <begin position="261"/>
        <end position="393"/>
    </location>
</feature>
<evidence type="ECO:0000259" key="14">
    <source>
        <dbReference type="Pfam" id="PF00254"/>
    </source>
</evidence>
<reference evidence="17 18" key="1">
    <citation type="submission" date="2017-09" db="EMBL/GenBank/DDBJ databases">
        <title>Bacterial strain isolated from the female urinary microbiota.</title>
        <authorList>
            <person name="Thomas-White K."/>
            <person name="Kumar N."/>
            <person name="Forster S."/>
            <person name="Putonti C."/>
            <person name="Lawley T."/>
            <person name="Wolfe A.J."/>
        </authorList>
    </citation>
    <scope>NUCLEOTIDE SEQUENCE [LARGE SCALE GENOMIC DNA]</scope>
    <source>
        <strain evidence="17 18">UMB0744</strain>
    </source>
</reference>
<dbReference type="InterPro" id="IPR001179">
    <property type="entry name" value="PPIase_FKBP_dom"/>
</dbReference>
<proteinExistence type="inferred from homology"/>
<dbReference type="NCBIfam" id="TIGR00115">
    <property type="entry name" value="tig"/>
    <property type="match status" value="1"/>
</dbReference>
<dbReference type="EC" id="5.2.1.8" evidence="3 11"/>
<evidence type="ECO:0000256" key="2">
    <source>
        <dbReference type="ARBA" id="ARBA00005464"/>
    </source>
</evidence>
<dbReference type="InterPro" id="IPR046357">
    <property type="entry name" value="PPIase_dom_sf"/>
</dbReference>
<comment type="subcellular location">
    <subcellularLocation>
        <location evidence="11">Cytoplasm</location>
    </subcellularLocation>
    <text evidence="11">About half TF is bound to the ribosome near the polypeptide exit tunnel while the other half is free in the cytoplasm.</text>
</comment>
<dbReference type="InterPro" id="IPR036611">
    <property type="entry name" value="Trigger_fac_ribosome-bd_sf"/>
</dbReference>
<evidence type="ECO:0000256" key="6">
    <source>
        <dbReference type="ARBA" id="ARBA00023110"/>
    </source>
</evidence>
<dbReference type="RefSeq" id="WP_102184171.1">
    <property type="nucleotide sequence ID" value="NZ_CAUPGC010000026.1"/>
</dbReference>
<feature type="compositionally biased region" description="Basic and acidic residues" evidence="13">
    <location>
        <begin position="414"/>
        <end position="426"/>
    </location>
</feature>
<evidence type="ECO:0000313" key="17">
    <source>
        <dbReference type="EMBL" id="PMB91014.1"/>
    </source>
</evidence>
<comment type="function">
    <text evidence="11">Involved in protein export. Acts as a chaperone by maintaining the newly synthesized protein in an open conformation. Functions as a peptidyl-prolyl cis-trans isomerase.</text>
</comment>
<evidence type="ECO:0000256" key="3">
    <source>
        <dbReference type="ARBA" id="ARBA00013194"/>
    </source>
</evidence>
<keyword evidence="6 11" id="KW-0697">Rotamase</keyword>
<dbReference type="Proteomes" id="UP000243201">
    <property type="component" value="Unassembled WGS sequence"/>
</dbReference>
<dbReference type="InterPro" id="IPR027304">
    <property type="entry name" value="Trigger_fact/SurA_dom_sf"/>
</dbReference>
<evidence type="ECO:0000313" key="18">
    <source>
        <dbReference type="Proteomes" id="UP000243201"/>
    </source>
</evidence>
<feature type="domain" description="PPIase FKBP-type" evidence="14">
    <location>
        <begin position="162"/>
        <end position="218"/>
    </location>
</feature>
<dbReference type="SUPFAM" id="SSF109998">
    <property type="entry name" value="Triger factor/SurA peptide-binding domain-like"/>
    <property type="match status" value="1"/>
</dbReference>
<evidence type="ECO:0000256" key="11">
    <source>
        <dbReference type="HAMAP-Rule" id="MF_00303"/>
    </source>
</evidence>
<dbReference type="EMBL" id="PNGC01000001">
    <property type="protein sequence ID" value="PMB91014.1"/>
    <property type="molecule type" value="Genomic_DNA"/>
</dbReference>
<name>A0ABX4URY8_9ACTO</name>
<evidence type="ECO:0000256" key="7">
    <source>
        <dbReference type="ARBA" id="ARBA00023186"/>
    </source>
</evidence>
<dbReference type="InterPro" id="IPR008881">
    <property type="entry name" value="Trigger_fac_ribosome-bd_bac"/>
</dbReference>
<evidence type="ECO:0000256" key="4">
    <source>
        <dbReference type="ARBA" id="ARBA00016902"/>
    </source>
</evidence>
<protein>
    <recommendedName>
        <fullName evidence="4 11">Trigger factor</fullName>
        <shortName evidence="11">TF</shortName>
        <ecNumber evidence="3 11">5.2.1.8</ecNumber>
    </recommendedName>
    <alternativeName>
        <fullName evidence="10 11">PPIase</fullName>
    </alternativeName>
</protein>
<feature type="domain" description="Trigger factor ribosome-binding bacterial" evidence="15">
    <location>
        <begin position="1"/>
        <end position="150"/>
    </location>
</feature>
<feature type="coiled-coil region" evidence="12">
    <location>
        <begin position="133"/>
        <end position="160"/>
    </location>
</feature>
<comment type="catalytic activity">
    <reaction evidence="1 11">
        <text>[protein]-peptidylproline (omega=180) = [protein]-peptidylproline (omega=0)</text>
        <dbReference type="Rhea" id="RHEA:16237"/>
        <dbReference type="Rhea" id="RHEA-COMP:10747"/>
        <dbReference type="Rhea" id="RHEA-COMP:10748"/>
        <dbReference type="ChEBI" id="CHEBI:83833"/>
        <dbReference type="ChEBI" id="CHEBI:83834"/>
        <dbReference type="EC" id="5.2.1.8"/>
    </reaction>
</comment>
<dbReference type="PANTHER" id="PTHR30560">
    <property type="entry name" value="TRIGGER FACTOR CHAPERONE AND PEPTIDYL-PROLYL CIS/TRANS ISOMERASE"/>
    <property type="match status" value="1"/>
</dbReference>
<dbReference type="InterPro" id="IPR008880">
    <property type="entry name" value="Trigger_fac_C"/>
</dbReference>
<dbReference type="InterPro" id="IPR005215">
    <property type="entry name" value="Trig_fac"/>
</dbReference>
<evidence type="ECO:0000256" key="9">
    <source>
        <dbReference type="ARBA" id="ARBA00023306"/>
    </source>
</evidence>
<organism evidence="17 18">
    <name type="scientific">Varibaculum cambriense</name>
    <dbReference type="NCBI Taxonomy" id="184870"/>
    <lineage>
        <taxon>Bacteria</taxon>
        <taxon>Bacillati</taxon>
        <taxon>Actinomycetota</taxon>
        <taxon>Actinomycetes</taxon>
        <taxon>Actinomycetales</taxon>
        <taxon>Actinomycetaceae</taxon>
        <taxon>Varibaculum</taxon>
    </lineage>
</organism>
<comment type="caution">
    <text evidence="17">The sequence shown here is derived from an EMBL/GenBank/DDBJ whole genome shotgun (WGS) entry which is preliminary data.</text>
</comment>
<dbReference type="Gene3D" id="3.10.50.40">
    <property type="match status" value="1"/>
</dbReference>